<dbReference type="PANTHER" id="PTHR10668">
    <property type="entry name" value="PHYTOENE DEHYDROGENASE"/>
    <property type="match status" value="1"/>
</dbReference>
<dbReference type="SUPFAM" id="SSF51905">
    <property type="entry name" value="FAD/NAD(P)-binding domain"/>
    <property type="match status" value="1"/>
</dbReference>
<protein>
    <submittedName>
        <fullName evidence="1">Uncharacterized protein</fullName>
    </submittedName>
</protein>
<dbReference type="Gene3D" id="3.50.50.60">
    <property type="entry name" value="FAD/NAD(P)-binding domain"/>
    <property type="match status" value="1"/>
</dbReference>
<dbReference type="PANTHER" id="PTHR10668:SF104">
    <property type="entry name" value="AMINE OXIDASE DOMAIN-CONTAINING PROTEIN"/>
    <property type="match status" value="1"/>
</dbReference>
<gene>
    <name evidence="1" type="ORF">JRO89_XS08G0154800</name>
</gene>
<accession>A0ABQ8HQ39</accession>
<reference evidence="1 2" key="1">
    <citation type="submission" date="2021-02" db="EMBL/GenBank/DDBJ databases">
        <title>Plant Genome Project.</title>
        <authorList>
            <person name="Zhang R.-G."/>
        </authorList>
    </citation>
    <scope>NUCLEOTIDE SEQUENCE [LARGE SCALE GENOMIC DNA]</scope>
    <source>
        <tissue evidence="1">Leaves</tissue>
    </source>
</reference>
<sequence>MWRRSFSSSSSASASASRLIDLTRVSWDLELKKHGLKLLKPTATSFTPCLDGRYMLLGFNEEHNYSEIAKFSKHDAYAYPRYESQLHKFCKLMDFLLDSHPPETLHGDSSFNDEMRDRLQKSVFWTRCMQLVVSLGQKDMVNFVELLLSPTSKVLNKWFETDVLKATITGDAIIGSMKLYTPPPRYCVVRARPDPRRFFFNNDPSRCFFSGDLRAPYIADLLRRSSRLLQRPCAPYTADLRASFVCRCHPGRCSDITIKETIGTGREEGGLYYFTADSVSSHPHRVVQVRVDNESNIFLWHKHLGRFIVVASIHAPGSGYVLLHHVMGETDSVRNVWSHVEGGMGSVSLAISKAAREAGVLILTNAELSVVSQLMIKDSGEVNGVLMVDGTRVHSSIVLSNATPYKTFTELVPQNVLPDDFIHAIKCSDYNSGVTKINIAIDKLPEFHCCKSSHLEMGPQHTATIHIGSERDEAGSGSQSDEQRFQAIEENQKRMFKSIAELTTFFTHLLERIERRLAEIKERESTDRRTHGEERSIEEIGSACQDAWNGLPSQRPVMEMTIPSSLDKTISPPGKHVVSLFTQYTPYKPSDGSWEDPKYREAYEQKCFNLIGEYSPGFSSSVIGYDMLTPPDLEREFGLTDVLAGVRLKRRTRLPIEQKEHDKNVVFTKSSMYMPGGNIFHGAMGLDSLFLMRPIKGWSNYRTPVRGLYLCGSGSHPGGGVTGAPGRNSAHVVLHDVKKQSC</sequence>
<comment type="caution">
    <text evidence="1">The sequence shown here is derived from an EMBL/GenBank/DDBJ whole genome shotgun (WGS) entry which is preliminary data.</text>
</comment>
<dbReference type="EMBL" id="JAFEMO010000008">
    <property type="protein sequence ID" value="KAH7566408.1"/>
    <property type="molecule type" value="Genomic_DNA"/>
</dbReference>
<dbReference type="InterPro" id="IPR036188">
    <property type="entry name" value="FAD/NAD-bd_sf"/>
</dbReference>
<proteinExistence type="predicted"/>
<evidence type="ECO:0000313" key="1">
    <source>
        <dbReference type="EMBL" id="KAH7566408.1"/>
    </source>
</evidence>
<dbReference type="Proteomes" id="UP000827721">
    <property type="component" value="Unassembled WGS sequence"/>
</dbReference>
<name>A0ABQ8HQ39_9ROSI</name>
<evidence type="ECO:0000313" key="2">
    <source>
        <dbReference type="Proteomes" id="UP000827721"/>
    </source>
</evidence>
<keyword evidence="2" id="KW-1185">Reference proteome</keyword>
<organism evidence="1 2">
    <name type="scientific">Xanthoceras sorbifolium</name>
    <dbReference type="NCBI Taxonomy" id="99658"/>
    <lineage>
        <taxon>Eukaryota</taxon>
        <taxon>Viridiplantae</taxon>
        <taxon>Streptophyta</taxon>
        <taxon>Embryophyta</taxon>
        <taxon>Tracheophyta</taxon>
        <taxon>Spermatophyta</taxon>
        <taxon>Magnoliopsida</taxon>
        <taxon>eudicotyledons</taxon>
        <taxon>Gunneridae</taxon>
        <taxon>Pentapetalae</taxon>
        <taxon>rosids</taxon>
        <taxon>malvids</taxon>
        <taxon>Sapindales</taxon>
        <taxon>Sapindaceae</taxon>
        <taxon>Xanthoceroideae</taxon>
        <taxon>Xanthoceras</taxon>
    </lineage>
</organism>